<dbReference type="EMBL" id="UYRR01033675">
    <property type="protein sequence ID" value="VDK59330.1"/>
    <property type="molecule type" value="Genomic_DNA"/>
</dbReference>
<evidence type="ECO:0000313" key="2">
    <source>
        <dbReference type="Proteomes" id="UP000267096"/>
    </source>
</evidence>
<dbReference type="Proteomes" id="UP000267096">
    <property type="component" value="Unassembled WGS sequence"/>
</dbReference>
<evidence type="ECO:0000313" key="1">
    <source>
        <dbReference type="EMBL" id="VDK59330.1"/>
    </source>
</evidence>
<dbReference type="WBParaSite" id="ASIM_0001764101-mRNA-1">
    <property type="protein sequence ID" value="ASIM_0001764101-mRNA-1"/>
    <property type="gene ID" value="ASIM_0001764101"/>
</dbReference>
<dbReference type="AlphaFoldDB" id="A0A0M3K9J7"/>
<evidence type="ECO:0000313" key="3">
    <source>
        <dbReference type="WBParaSite" id="ASIM_0001764101-mRNA-1"/>
    </source>
</evidence>
<reference evidence="3" key="1">
    <citation type="submission" date="2017-02" db="UniProtKB">
        <authorList>
            <consortium name="WormBaseParasite"/>
        </authorList>
    </citation>
    <scope>IDENTIFICATION</scope>
</reference>
<accession>A0A0M3K9J7</accession>
<gene>
    <name evidence="1" type="ORF">ASIM_LOCUS17042</name>
</gene>
<keyword evidence="2" id="KW-1185">Reference proteome</keyword>
<reference evidence="1 2" key="2">
    <citation type="submission" date="2018-11" db="EMBL/GenBank/DDBJ databases">
        <authorList>
            <consortium name="Pathogen Informatics"/>
        </authorList>
    </citation>
    <scope>NUCLEOTIDE SEQUENCE [LARGE SCALE GENOMIC DNA]</scope>
</reference>
<name>A0A0M3K9J7_ANISI</name>
<proteinExistence type="predicted"/>
<protein>
    <submittedName>
        <fullName evidence="3">SOCS box domain-containing protein</fullName>
    </submittedName>
</protein>
<organism evidence="3">
    <name type="scientific">Anisakis simplex</name>
    <name type="common">Herring worm</name>
    <dbReference type="NCBI Taxonomy" id="6269"/>
    <lineage>
        <taxon>Eukaryota</taxon>
        <taxon>Metazoa</taxon>
        <taxon>Ecdysozoa</taxon>
        <taxon>Nematoda</taxon>
        <taxon>Chromadorea</taxon>
        <taxon>Rhabditida</taxon>
        <taxon>Spirurina</taxon>
        <taxon>Ascaridomorpha</taxon>
        <taxon>Ascaridoidea</taxon>
        <taxon>Anisakidae</taxon>
        <taxon>Anisakis</taxon>
        <taxon>Anisakis simplex complex</taxon>
    </lineage>
</organism>
<dbReference type="OrthoDB" id="428658at2759"/>
<sequence length="121" mass="13758">MLTELLCPILGDALYMQRIVDISGVPNLIQPSQLYRAKKHPVPDAYSKLPLFWHVCRSIFPRYEYSQANNDRVDLVANAPLPSHMLAMLECLGMSDAAVKYLNAIAEEDDSERRFSGEQKF</sequence>